<gene>
    <name evidence="10" type="ORF">C882_0309</name>
</gene>
<evidence type="ECO:0000313" key="11">
    <source>
        <dbReference type="Proteomes" id="UP000009881"/>
    </source>
</evidence>
<protein>
    <submittedName>
        <fullName evidence="10">Response regulator receiver sensor signal transduction histidine kinase</fullName>
    </submittedName>
</protein>
<reference evidence="10 11" key="1">
    <citation type="journal article" date="2013" name="Genome Announc.">
        <title>Draft Genome Sequence of an Alphaproteobacterium, Caenispirillum salinarum AK4(T), Isolated from a Solar Saltern.</title>
        <authorList>
            <person name="Khatri I."/>
            <person name="Singh A."/>
            <person name="Korpole S."/>
            <person name="Pinnaka A.K."/>
            <person name="Subramanian S."/>
        </authorList>
    </citation>
    <scope>NUCLEOTIDE SEQUENCE [LARGE SCALE GENOMIC DNA]</scope>
    <source>
        <strain evidence="10 11">AK4</strain>
    </source>
</reference>
<dbReference type="GO" id="GO:0009190">
    <property type="term" value="P:cyclic nucleotide biosynthetic process"/>
    <property type="evidence" value="ECO:0007669"/>
    <property type="project" value="InterPro"/>
</dbReference>
<keyword evidence="3" id="KW-0547">Nucleotide-binding</keyword>
<evidence type="ECO:0000313" key="10">
    <source>
        <dbReference type="EMBL" id="EKV29487.1"/>
    </source>
</evidence>
<dbReference type="OrthoDB" id="315417at2"/>
<dbReference type="GO" id="GO:0000160">
    <property type="term" value="P:phosphorelay signal transduction system"/>
    <property type="evidence" value="ECO:0007669"/>
    <property type="project" value="InterPro"/>
</dbReference>
<dbReference type="Pfam" id="PF00072">
    <property type="entry name" value="Response_reg"/>
    <property type="match status" value="1"/>
</dbReference>
<dbReference type="GO" id="GO:0016301">
    <property type="term" value="F:kinase activity"/>
    <property type="evidence" value="ECO:0007669"/>
    <property type="project" value="UniProtKB-KW"/>
</dbReference>
<keyword evidence="10" id="KW-0808">Transferase</keyword>
<dbReference type="InterPro" id="IPR011006">
    <property type="entry name" value="CheY-like_superfamily"/>
</dbReference>
<dbReference type="SUPFAM" id="SSF55073">
    <property type="entry name" value="Nucleotide cyclase"/>
    <property type="match status" value="1"/>
</dbReference>
<feature type="domain" description="Guanylate cyclase" evidence="9">
    <location>
        <begin position="182"/>
        <end position="305"/>
    </location>
</feature>
<proteinExistence type="predicted"/>
<comment type="caution">
    <text evidence="10">The sequence shown here is derived from an EMBL/GenBank/DDBJ whole genome shotgun (WGS) entry which is preliminary data.</text>
</comment>
<dbReference type="eggNOG" id="COG0745">
    <property type="taxonomic scope" value="Bacteria"/>
</dbReference>
<dbReference type="GO" id="GO:0016020">
    <property type="term" value="C:membrane"/>
    <property type="evidence" value="ECO:0007669"/>
    <property type="project" value="UniProtKB-SubCell"/>
</dbReference>
<dbReference type="AlphaFoldDB" id="K9GW60"/>
<evidence type="ECO:0000256" key="7">
    <source>
        <dbReference type="PROSITE-ProRule" id="PRU00169"/>
    </source>
</evidence>
<dbReference type="Pfam" id="PF00211">
    <property type="entry name" value="Guanylate_cyc"/>
    <property type="match status" value="1"/>
</dbReference>
<dbReference type="InterPro" id="IPR050401">
    <property type="entry name" value="Cyclic_nucleotide_synthase"/>
</dbReference>
<evidence type="ECO:0000256" key="4">
    <source>
        <dbReference type="ARBA" id="ARBA00022989"/>
    </source>
</evidence>
<dbReference type="SMART" id="SM00448">
    <property type="entry name" value="REC"/>
    <property type="match status" value="1"/>
</dbReference>
<dbReference type="GO" id="GO:0004016">
    <property type="term" value="F:adenylate cyclase activity"/>
    <property type="evidence" value="ECO:0007669"/>
    <property type="project" value="UniProtKB-ARBA"/>
</dbReference>
<dbReference type="PANTHER" id="PTHR11920:SF335">
    <property type="entry name" value="GUANYLATE CYCLASE"/>
    <property type="match status" value="1"/>
</dbReference>
<dbReference type="InterPro" id="IPR001054">
    <property type="entry name" value="A/G_cyclase"/>
</dbReference>
<dbReference type="PANTHER" id="PTHR11920">
    <property type="entry name" value="GUANYLYL CYCLASE"/>
    <property type="match status" value="1"/>
</dbReference>
<dbReference type="InterPro" id="IPR001789">
    <property type="entry name" value="Sig_transdc_resp-reg_receiver"/>
</dbReference>
<accession>K9GW60</accession>
<dbReference type="Proteomes" id="UP000009881">
    <property type="component" value="Unassembled WGS sequence"/>
</dbReference>
<evidence type="ECO:0000259" key="9">
    <source>
        <dbReference type="PROSITE" id="PS50125"/>
    </source>
</evidence>
<dbReference type="Gene3D" id="3.30.70.1230">
    <property type="entry name" value="Nucleotide cyclase"/>
    <property type="match status" value="1"/>
</dbReference>
<dbReference type="PATRIC" id="fig|1238182.3.peg.2524"/>
<keyword evidence="10" id="KW-0418">Kinase</keyword>
<evidence type="ECO:0000256" key="3">
    <source>
        <dbReference type="ARBA" id="ARBA00022741"/>
    </source>
</evidence>
<dbReference type="PROSITE" id="PS50125">
    <property type="entry name" value="GUANYLATE_CYCLASE_2"/>
    <property type="match status" value="1"/>
</dbReference>
<name>K9GW60_9PROT</name>
<evidence type="ECO:0000256" key="5">
    <source>
        <dbReference type="ARBA" id="ARBA00023136"/>
    </source>
</evidence>
<feature type="domain" description="Response regulatory" evidence="8">
    <location>
        <begin position="12"/>
        <end position="128"/>
    </location>
</feature>
<organism evidence="10 11">
    <name type="scientific">Caenispirillum salinarum AK4</name>
    <dbReference type="NCBI Taxonomy" id="1238182"/>
    <lineage>
        <taxon>Bacteria</taxon>
        <taxon>Pseudomonadati</taxon>
        <taxon>Pseudomonadota</taxon>
        <taxon>Alphaproteobacteria</taxon>
        <taxon>Rhodospirillales</taxon>
        <taxon>Novispirillaceae</taxon>
        <taxon>Caenispirillum</taxon>
    </lineage>
</organism>
<keyword evidence="4" id="KW-1133">Transmembrane helix</keyword>
<keyword evidence="11" id="KW-1185">Reference proteome</keyword>
<dbReference type="GO" id="GO:0000166">
    <property type="term" value="F:nucleotide binding"/>
    <property type="evidence" value="ECO:0007669"/>
    <property type="project" value="UniProtKB-KW"/>
</dbReference>
<comment type="subcellular location">
    <subcellularLocation>
        <location evidence="1">Membrane</location>
    </subcellularLocation>
</comment>
<dbReference type="EMBL" id="ANHY01000012">
    <property type="protein sequence ID" value="EKV29487.1"/>
    <property type="molecule type" value="Genomic_DNA"/>
</dbReference>
<evidence type="ECO:0000256" key="6">
    <source>
        <dbReference type="ARBA" id="ARBA00023239"/>
    </source>
</evidence>
<evidence type="ECO:0000256" key="2">
    <source>
        <dbReference type="ARBA" id="ARBA00022692"/>
    </source>
</evidence>
<keyword evidence="5" id="KW-0472">Membrane</keyword>
<evidence type="ECO:0000259" key="8">
    <source>
        <dbReference type="PROSITE" id="PS50110"/>
    </source>
</evidence>
<dbReference type="STRING" id="1238182.C882_0309"/>
<evidence type="ECO:0000256" key="1">
    <source>
        <dbReference type="ARBA" id="ARBA00004370"/>
    </source>
</evidence>
<dbReference type="CDD" id="cd07302">
    <property type="entry name" value="CHD"/>
    <property type="match status" value="1"/>
</dbReference>
<dbReference type="Gene3D" id="3.40.50.2300">
    <property type="match status" value="1"/>
</dbReference>
<dbReference type="SMART" id="SM00044">
    <property type="entry name" value="CYCc"/>
    <property type="match status" value="1"/>
</dbReference>
<dbReference type="RefSeq" id="WP_009540968.1">
    <property type="nucleotide sequence ID" value="NZ_ANHY01000012.1"/>
</dbReference>
<keyword evidence="2" id="KW-0812">Transmembrane</keyword>
<sequence length="356" mass="38496">MTRDTVAAQLPRVLIVDDDAANRDLLEQELEAMDCDPLLASDGMAALAMLEDDPPDLVLLDVMMPVVDGFSVLAAMRGSARLRDVPVVMISALDDLASVVAGVELGADDYLTKPFEPALLRARVQACLEKKRWRDREAAYLREIEAERARADALLHAILPAPAVTELKATGRVTPRRHEDVAVLFADIVGFTRYAEAHPPEQVVEELERLLDACDGCLDRHGLEKIKGVGDGVAVTANLLLPNPDPVGACLRGGLDMLSGLRAQHPHWRMRVGIDAGPVLSAAVGRTKFSFDVWGDVVNVASRLSGLGADEALYLTDRAWRRLGSGASTFSFEALGPVPVRGRGDMVLWRCRGASP</sequence>
<feature type="modified residue" description="4-aspartylphosphate" evidence="7">
    <location>
        <position position="61"/>
    </location>
</feature>
<dbReference type="SUPFAM" id="SSF52172">
    <property type="entry name" value="CheY-like"/>
    <property type="match status" value="1"/>
</dbReference>
<keyword evidence="6" id="KW-0456">Lyase</keyword>
<dbReference type="eggNOG" id="COG2114">
    <property type="taxonomic scope" value="Bacteria"/>
</dbReference>
<dbReference type="InterPro" id="IPR029787">
    <property type="entry name" value="Nucleotide_cyclase"/>
</dbReference>
<dbReference type="PROSITE" id="PS50110">
    <property type="entry name" value="RESPONSE_REGULATORY"/>
    <property type="match status" value="1"/>
</dbReference>
<keyword evidence="7" id="KW-0597">Phosphoprotein</keyword>